<evidence type="ECO:0000313" key="2">
    <source>
        <dbReference type="Proteomes" id="UP000323000"/>
    </source>
</evidence>
<sequence>MTALDIAASAGNTKAVHVFVKNMDKEEEDQIQIDPARFQSTMQLDGAIRKRLDIYCQRLIDGLLSTWLWIPLLCCFKCSSNLISTGAEGGGPQEP</sequence>
<dbReference type="AlphaFoldDB" id="A0A5C7I9H0"/>
<dbReference type="EMBL" id="VAHF01000003">
    <property type="protein sequence ID" value="TXG65807.1"/>
    <property type="molecule type" value="Genomic_DNA"/>
</dbReference>
<comment type="caution">
    <text evidence="1">The sequence shown here is derived from an EMBL/GenBank/DDBJ whole genome shotgun (WGS) entry which is preliminary data.</text>
</comment>
<protein>
    <submittedName>
        <fullName evidence="1">Uncharacterized protein</fullName>
    </submittedName>
</protein>
<organism evidence="1 2">
    <name type="scientific">Acer yangbiense</name>
    <dbReference type="NCBI Taxonomy" id="1000413"/>
    <lineage>
        <taxon>Eukaryota</taxon>
        <taxon>Viridiplantae</taxon>
        <taxon>Streptophyta</taxon>
        <taxon>Embryophyta</taxon>
        <taxon>Tracheophyta</taxon>
        <taxon>Spermatophyta</taxon>
        <taxon>Magnoliopsida</taxon>
        <taxon>eudicotyledons</taxon>
        <taxon>Gunneridae</taxon>
        <taxon>Pentapetalae</taxon>
        <taxon>rosids</taxon>
        <taxon>malvids</taxon>
        <taxon>Sapindales</taxon>
        <taxon>Sapindaceae</taxon>
        <taxon>Hippocastanoideae</taxon>
        <taxon>Acereae</taxon>
        <taxon>Acer</taxon>
    </lineage>
</organism>
<proteinExistence type="predicted"/>
<dbReference type="Proteomes" id="UP000323000">
    <property type="component" value="Chromosome 3"/>
</dbReference>
<name>A0A5C7I9H0_9ROSI</name>
<evidence type="ECO:0000313" key="1">
    <source>
        <dbReference type="EMBL" id="TXG65807.1"/>
    </source>
</evidence>
<reference evidence="2" key="1">
    <citation type="journal article" date="2019" name="Gigascience">
        <title>De novo genome assembly of the endangered Acer yangbiense, a plant species with extremely small populations endemic to Yunnan Province, China.</title>
        <authorList>
            <person name="Yang J."/>
            <person name="Wariss H.M."/>
            <person name="Tao L."/>
            <person name="Zhang R."/>
            <person name="Yun Q."/>
            <person name="Hollingsworth P."/>
            <person name="Dao Z."/>
            <person name="Luo G."/>
            <person name="Guo H."/>
            <person name="Ma Y."/>
            <person name="Sun W."/>
        </authorList>
    </citation>
    <scope>NUCLEOTIDE SEQUENCE [LARGE SCALE GENOMIC DNA]</scope>
    <source>
        <strain evidence="2">cv. Malutang</strain>
    </source>
</reference>
<accession>A0A5C7I9H0</accession>
<gene>
    <name evidence="1" type="ORF">EZV62_007082</name>
</gene>
<keyword evidence="2" id="KW-1185">Reference proteome</keyword>